<feature type="transmembrane region" description="Helical" evidence="1">
    <location>
        <begin position="39"/>
        <end position="59"/>
    </location>
</feature>
<feature type="transmembrane region" description="Helical" evidence="1">
    <location>
        <begin position="170"/>
        <end position="189"/>
    </location>
</feature>
<protein>
    <submittedName>
        <fullName evidence="2">Uncharacterized protein</fullName>
    </submittedName>
</protein>
<sequence length="328" mass="37720">MKGFWSYFGIVYLLFFAIPFPMLLYYNTAYREMEYDGGTAPWLALTYLALAAILWILLIQRWLRKWVLMPFLMRKNILRLLKEGILKDARVIQSKELAATPEIITKDLLVSLRNFSGTEITERLTVNDSKPALRRYETGKTFSLRIDQQLKTIPYLVPDGVEVDLKIGRMILLFLVWLVVTAAVVWYFGFSYELENSGRGWRFLKFYHPLVLCPLIILLSAGGLRLLLNMMIGSPEKDLQLKYYGIRTDAAIISASQTGTYINEQPQIKFELSFQDNSGKTHVTSLKKIVSLLDLDSTKQVSVPIFYLKDKPTQVIFASDLETETKLS</sequence>
<keyword evidence="1" id="KW-0472">Membrane</keyword>
<name>A0A1I0S6W8_9BACT</name>
<evidence type="ECO:0000313" key="3">
    <source>
        <dbReference type="Proteomes" id="UP000199310"/>
    </source>
</evidence>
<reference evidence="3" key="1">
    <citation type="submission" date="2016-10" db="EMBL/GenBank/DDBJ databases">
        <authorList>
            <person name="Varghese N."/>
            <person name="Submissions S."/>
        </authorList>
    </citation>
    <scope>NUCLEOTIDE SEQUENCE [LARGE SCALE GENOMIC DNA]</scope>
    <source>
        <strain evidence="3">DSM 3695</strain>
    </source>
</reference>
<organism evidence="2 3">
    <name type="scientific">Chitinophaga arvensicola</name>
    <dbReference type="NCBI Taxonomy" id="29529"/>
    <lineage>
        <taxon>Bacteria</taxon>
        <taxon>Pseudomonadati</taxon>
        <taxon>Bacteroidota</taxon>
        <taxon>Chitinophagia</taxon>
        <taxon>Chitinophagales</taxon>
        <taxon>Chitinophagaceae</taxon>
        <taxon>Chitinophaga</taxon>
    </lineage>
</organism>
<dbReference type="STRING" id="29529.SAMN04488122_4254"/>
<keyword evidence="1" id="KW-1133">Transmembrane helix</keyword>
<keyword evidence="3" id="KW-1185">Reference proteome</keyword>
<gene>
    <name evidence="2" type="ORF">SAMN04488122_4254</name>
</gene>
<proteinExistence type="predicted"/>
<dbReference type="OrthoDB" id="662998at2"/>
<keyword evidence="1" id="KW-0812">Transmembrane</keyword>
<dbReference type="EMBL" id="FOJG01000002">
    <property type="protein sequence ID" value="SEW51480.1"/>
    <property type="molecule type" value="Genomic_DNA"/>
</dbReference>
<accession>A0A1I0S6W8</accession>
<dbReference type="AlphaFoldDB" id="A0A1I0S6W8"/>
<evidence type="ECO:0000313" key="2">
    <source>
        <dbReference type="EMBL" id="SEW51480.1"/>
    </source>
</evidence>
<evidence type="ECO:0000256" key="1">
    <source>
        <dbReference type="SAM" id="Phobius"/>
    </source>
</evidence>
<feature type="transmembrane region" description="Helical" evidence="1">
    <location>
        <begin position="209"/>
        <end position="228"/>
    </location>
</feature>
<feature type="transmembrane region" description="Helical" evidence="1">
    <location>
        <begin position="7"/>
        <end position="27"/>
    </location>
</feature>
<dbReference type="Proteomes" id="UP000199310">
    <property type="component" value="Unassembled WGS sequence"/>
</dbReference>
<dbReference type="RefSeq" id="WP_089897808.1">
    <property type="nucleotide sequence ID" value="NZ_FOJG01000002.1"/>
</dbReference>